<proteinExistence type="predicted"/>
<evidence type="ECO:0000313" key="3">
    <source>
        <dbReference type="Proteomes" id="UP001235343"/>
    </source>
</evidence>
<dbReference type="Pfam" id="PF17668">
    <property type="entry name" value="Acetyltransf_17"/>
    <property type="match status" value="1"/>
</dbReference>
<name>A0ABT7L5Z9_9BACI</name>
<dbReference type="SUPFAM" id="SSF55729">
    <property type="entry name" value="Acyl-CoA N-acyltransferases (Nat)"/>
    <property type="match status" value="1"/>
</dbReference>
<dbReference type="InterPro" id="IPR036527">
    <property type="entry name" value="SCP2_sterol-bd_dom_sf"/>
</dbReference>
<keyword evidence="2" id="KW-0012">Acyltransferase</keyword>
<dbReference type="Proteomes" id="UP001235343">
    <property type="component" value="Unassembled WGS sequence"/>
</dbReference>
<dbReference type="PANTHER" id="PTHR37817:SF1">
    <property type="entry name" value="N-ACETYLTRANSFERASE EIS"/>
    <property type="match status" value="1"/>
</dbReference>
<dbReference type="Pfam" id="PF13530">
    <property type="entry name" value="SCP2_2"/>
    <property type="match status" value="1"/>
</dbReference>
<sequence length="390" mass="46002">MNNSIIQLTDKYYESVMDLGEYAFNYKLTEQDREERKKVMKQQQVYGSFKEKHLAAKLHLLPMELYLGNDKIEFGGIAGVATWPEYRRQGHVDKLLRHSLTEMKQKSLSLSMLHPFSIGFYRKYGWELTQYKYTYSFSPSDLPKQNTQGCCVDVSFQDSRNLIRSLYEEMATRYSLMMKREDWWWNNRVISTDHRVILYINQNKVPTGYLIAKMDQQVLKVDEIVYRDGDACLGLLGWVGNHDSMTNQVEMIVQPKDEIAFYFNNPKVKLNKSAYFMTRIVDFESFIWKYPFFSTEKMNITIQLHDEIAEWNNGEWMVEIEDNRVKQVLFNSNKKSDAKISLDIQSLAALLFNSEDIQQLITFNRIKIEGDVEGFKRLLQPLQPALLDFF</sequence>
<keyword evidence="2" id="KW-0808">Transferase</keyword>
<dbReference type="GO" id="GO:0016746">
    <property type="term" value="F:acyltransferase activity"/>
    <property type="evidence" value="ECO:0007669"/>
    <property type="project" value="UniProtKB-KW"/>
</dbReference>
<dbReference type="Gene3D" id="3.40.630.30">
    <property type="match status" value="2"/>
</dbReference>
<dbReference type="Pfam" id="PF13527">
    <property type="entry name" value="Acetyltransf_9"/>
    <property type="match status" value="1"/>
</dbReference>
<protein>
    <submittedName>
        <fullName evidence="2">GNAT family N-acetyltransferase</fullName>
        <ecNumber evidence="2">2.3.1.-</ecNumber>
    </submittedName>
</protein>
<dbReference type="Gene3D" id="3.30.1050.10">
    <property type="entry name" value="SCP2 sterol-binding domain"/>
    <property type="match status" value="1"/>
</dbReference>
<organism evidence="2 3">
    <name type="scientific">Aquibacillus rhizosphaerae</name>
    <dbReference type="NCBI Taxonomy" id="3051431"/>
    <lineage>
        <taxon>Bacteria</taxon>
        <taxon>Bacillati</taxon>
        <taxon>Bacillota</taxon>
        <taxon>Bacilli</taxon>
        <taxon>Bacillales</taxon>
        <taxon>Bacillaceae</taxon>
        <taxon>Aquibacillus</taxon>
    </lineage>
</organism>
<dbReference type="InterPro" id="IPR016181">
    <property type="entry name" value="Acyl_CoA_acyltransferase"/>
</dbReference>
<dbReference type="RefSeq" id="WP_285932518.1">
    <property type="nucleotide sequence ID" value="NZ_JASTZU010000038.1"/>
</dbReference>
<keyword evidence="3" id="KW-1185">Reference proteome</keyword>
<dbReference type="CDD" id="cd04301">
    <property type="entry name" value="NAT_SF"/>
    <property type="match status" value="1"/>
</dbReference>
<dbReference type="InterPro" id="IPR041380">
    <property type="entry name" value="Acetyltransf_17"/>
</dbReference>
<dbReference type="PROSITE" id="PS51186">
    <property type="entry name" value="GNAT"/>
    <property type="match status" value="1"/>
</dbReference>
<dbReference type="SUPFAM" id="SSF55718">
    <property type="entry name" value="SCP-like"/>
    <property type="match status" value="1"/>
</dbReference>
<reference evidence="2 3" key="1">
    <citation type="submission" date="2023-06" db="EMBL/GenBank/DDBJ databases">
        <title>Aquibacillus rhizosphaerae LR5S19.</title>
        <authorList>
            <person name="Sun J.-Q."/>
        </authorList>
    </citation>
    <scope>NUCLEOTIDE SEQUENCE [LARGE SCALE GENOMIC DNA]</scope>
    <source>
        <strain evidence="2 3">LR5S19</strain>
    </source>
</reference>
<evidence type="ECO:0000313" key="2">
    <source>
        <dbReference type="EMBL" id="MDL4841293.1"/>
    </source>
</evidence>
<dbReference type="InterPro" id="IPR051554">
    <property type="entry name" value="Acetyltransferase_Eis"/>
</dbReference>
<dbReference type="EMBL" id="JASTZU010000038">
    <property type="protein sequence ID" value="MDL4841293.1"/>
    <property type="molecule type" value="Genomic_DNA"/>
</dbReference>
<comment type="caution">
    <text evidence="2">The sequence shown here is derived from an EMBL/GenBank/DDBJ whole genome shotgun (WGS) entry which is preliminary data.</text>
</comment>
<dbReference type="InterPro" id="IPR000182">
    <property type="entry name" value="GNAT_dom"/>
</dbReference>
<dbReference type="EC" id="2.3.1.-" evidence="2"/>
<dbReference type="InterPro" id="IPR025559">
    <property type="entry name" value="Eis_dom"/>
</dbReference>
<accession>A0ABT7L5Z9</accession>
<feature type="domain" description="N-acetyltransferase" evidence="1">
    <location>
        <begin position="3"/>
        <end position="149"/>
    </location>
</feature>
<evidence type="ECO:0000259" key="1">
    <source>
        <dbReference type="PROSITE" id="PS51186"/>
    </source>
</evidence>
<gene>
    <name evidence="2" type="ORF">QQS35_12655</name>
</gene>
<dbReference type="PANTHER" id="PTHR37817">
    <property type="entry name" value="N-ACETYLTRANSFERASE EIS"/>
    <property type="match status" value="1"/>
</dbReference>